<evidence type="ECO:0000313" key="1">
    <source>
        <dbReference type="EMBL" id="UCP99439.1"/>
    </source>
</evidence>
<reference evidence="1" key="1">
    <citation type="submission" date="2021-09" db="EMBL/GenBank/DDBJ databases">
        <title>Comparative genomics of Edwardsiella genus reveals species-based diversity.</title>
        <authorList>
            <person name="Tekedar H.C."/>
            <person name="Kumru S."/>
            <person name="Waldbieser G.C."/>
            <person name="Reichley S.R."/>
            <person name="Lawrence M.L."/>
            <person name="Griffin M.J."/>
        </authorList>
    </citation>
    <scope>NUCLEOTIDE SEQUENCE</scope>
    <source>
        <strain evidence="1">ATCC 15947</strain>
    </source>
</reference>
<evidence type="ECO:0000313" key="2">
    <source>
        <dbReference type="Proteomes" id="UP000245918"/>
    </source>
</evidence>
<dbReference type="EMBL" id="CP084506">
    <property type="protein sequence ID" value="UCP99439.1"/>
    <property type="molecule type" value="Genomic_DNA"/>
</dbReference>
<keyword evidence="2" id="KW-1185">Reference proteome</keyword>
<accession>A0AC61TFH8</accession>
<dbReference type="Proteomes" id="UP000245918">
    <property type="component" value="Chromosome"/>
</dbReference>
<gene>
    <name evidence="1" type="ORF">DCL27_12310</name>
</gene>
<name>A0AC61TFH8_EDWTA</name>
<proteinExistence type="predicted"/>
<sequence>MSDFSNQIWWTKKARIKAEKRLLRMDTISQSLLLWYSFFLVAYSIITLVVKVASLTETAIMVALSVLVLLLTLYVNNMRFKERAMLMKQCYEQLGLIYGAIGSSSDIDSLKKEFHSILSISENHKEIDYYRAIDGEYESASDKSKLSKHPTEEQKNSIRMSNNGWCVSVLVLILLPFIIVAFIRHYSQV</sequence>
<organism evidence="1 2">
    <name type="scientific">Edwardsiella tarda ATCC 15947 = NBRC 105688</name>
    <dbReference type="NCBI Taxonomy" id="667121"/>
    <lineage>
        <taxon>Bacteria</taxon>
        <taxon>Pseudomonadati</taxon>
        <taxon>Pseudomonadota</taxon>
        <taxon>Gammaproteobacteria</taxon>
        <taxon>Enterobacterales</taxon>
        <taxon>Hafniaceae</taxon>
        <taxon>Edwardsiella</taxon>
    </lineage>
</organism>
<protein>
    <submittedName>
        <fullName evidence="1">SLATT domain-containing protein</fullName>
    </submittedName>
</protein>